<dbReference type="GO" id="GO:0009252">
    <property type="term" value="P:peptidoglycan biosynthetic process"/>
    <property type="evidence" value="ECO:0007669"/>
    <property type="project" value="UniProtKB-UniRule"/>
</dbReference>
<evidence type="ECO:0000313" key="12">
    <source>
        <dbReference type="EMBL" id="TCZ60908.1"/>
    </source>
</evidence>
<keyword evidence="7 10" id="KW-0472">Membrane</keyword>
<proteinExistence type="inferred from homology"/>
<feature type="transmembrane region" description="Helical" evidence="10">
    <location>
        <begin position="187"/>
        <end position="207"/>
    </location>
</feature>
<feature type="transmembrane region" description="Helical" evidence="10">
    <location>
        <begin position="382"/>
        <end position="400"/>
    </location>
</feature>
<evidence type="ECO:0000256" key="4">
    <source>
        <dbReference type="ARBA" id="ARBA00022960"/>
    </source>
</evidence>
<feature type="transmembrane region" description="Helical" evidence="10">
    <location>
        <begin position="272"/>
        <end position="291"/>
    </location>
</feature>
<comment type="caution">
    <text evidence="12">The sequence shown here is derived from an EMBL/GenBank/DDBJ whole genome shotgun (WGS) entry which is preliminary data.</text>
</comment>
<comment type="pathway">
    <text evidence="10">Cell wall biogenesis; peptidoglycan biosynthesis.</text>
</comment>
<keyword evidence="10 11" id="KW-0961">Cell wall biogenesis/degradation</keyword>
<dbReference type="GO" id="GO:0034204">
    <property type="term" value="P:lipid translocation"/>
    <property type="evidence" value="ECO:0007669"/>
    <property type="project" value="TreeGrafter"/>
</dbReference>
<dbReference type="GO" id="GO:0008360">
    <property type="term" value="P:regulation of cell shape"/>
    <property type="evidence" value="ECO:0007669"/>
    <property type="project" value="UniProtKB-UniRule"/>
</dbReference>
<dbReference type="Pfam" id="PF03023">
    <property type="entry name" value="MurJ"/>
    <property type="match status" value="1"/>
</dbReference>
<evidence type="ECO:0000256" key="2">
    <source>
        <dbReference type="ARBA" id="ARBA00022475"/>
    </source>
</evidence>
<dbReference type="UniPathway" id="UPA00219"/>
<keyword evidence="6 10" id="KW-1133">Transmembrane helix</keyword>
<dbReference type="PANTHER" id="PTHR47019">
    <property type="entry name" value="LIPID II FLIPPASE MURJ"/>
    <property type="match status" value="1"/>
</dbReference>
<sequence>MLKGVLTVGGWTMVSRVLGFARDMLIAAVLGAGPMADAFFVALKLPNLFRRLFGEGAFNAAFVPAFAGTLAVQGPQAARQLAERMAALMTLWLSLLVVLGILAMPQLMTVLAPGFADDPAKFQLAVELTRITFPYLLLICLTALVSGVLNGLDRFAAAAAAPVFFNLLSMAALIGLTPFVATPAHALAWGVTASGAVQLGLVLWACARAGMPLHVLRLPSLAPEVRQVLKRMIPGIIGAGVTQLNLAIDVIIASLLPAGAVSYLYYADRVGQLPLGVIGAAIGTAMLPLLSRQVRSGESLSAHRTMNRAMEMSLLLCLPAAAGQAAAAWPIVSVLFQRGAFGAEEAAMTAAALSAYAIGLPAYVLVKVYAPGFFARGDTATPVKVGFAAVALNLALNLLLTQWLSHVGVALATAISAWFNAGMLGLLLNRRGQMILDRRLRRRIPRLLLAAALMTVTILGLEQVLFPAPGLLRFAALAVLVGAGIAVYFAAAQLLGAVDLREVKGLLRRRRKQPVAAAPAD</sequence>
<organism evidence="12 13">
    <name type="scientific">Roseicella aquatilis</name>
    <dbReference type="NCBI Taxonomy" id="2527868"/>
    <lineage>
        <taxon>Bacteria</taxon>
        <taxon>Pseudomonadati</taxon>
        <taxon>Pseudomonadota</taxon>
        <taxon>Alphaproteobacteria</taxon>
        <taxon>Acetobacterales</taxon>
        <taxon>Roseomonadaceae</taxon>
        <taxon>Roseicella</taxon>
    </lineage>
</organism>
<gene>
    <name evidence="10 12" type="primary">murJ</name>
    <name evidence="12" type="ORF">EXY23_14150</name>
</gene>
<dbReference type="InterPro" id="IPR051050">
    <property type="entry name" value="Lipid_II_flippase_MurJ/MviN"/>
</dbReference>
<dbReference type="PRINTS" id="PR01806">
    <property type="entry name" value="VIRFACTRMVIN"/>
</dbReference>
<feature type="transmembrane region" description="Helical" evidence="10">
    <location>
        <begin position="447"/>
        <end position="468"/>
    </location>
</feature>
<evidence type="ECO:0000256" key="6">
    <source>
        <dbReference type="ARBA" id="ARBA00022989"/>
    </source>
</evidence>
<dbReference type="AlphaFoldDB" id="A0A4V2WL31"/>
<reference evidence="12 13" key="1">
    <citation type="submission" date="2019-03" db="EMBL/GenBank/DDBJ databases">
        <title>Paracraurococcus aquatilis NE82 genome sequence.</title>
        <authorList>
            <person name="Zhao Y."/>
            <person name="Du Z."/>
        </authorList>
    </citation>
    <scope>NUCLEOTIDE SEQUENCE [LARGE SCALE GENOMIC DNA]</scope>
    <source>
        <strain evidence="12 13">NE82</strain>
    </source>
</reference>
<dbReference type="PANTHER" id="PTHR47019:SF1">
    <property type="entry name" value="LIPID II FLIPPASE MURJ"/>
    <property type="match status" value="1"/>
</dbReference>
<keyword evidence="3 10" id="KW-0812">Transmembrane</keyword>
<evidence type="ECO:0000256" key="9">
    <source>
        <dbReference type="ARBA" id="ARBA00061532"/>
    </source>
</evidence>
<dbReference type="GO" id="GO:0015648">
    <property type="term" value="F:lipid-linked peptidoglycan transporter activity"/>
    <property type="evidence" value="ECO:0007669"/>
    <property type="project" value="UniProtKB-UniRule"/>
</dbReference>
<comment type="subcellular location">
    <subcellularLocation>
        <location evidence="10">Cell inner membrane</location>
        <topology evidence="10">Multi-pass membrane protein</topology>
    </subcellularLocation>
    <subcellularLocation>
        <location evidence="1">Cell membrane</location>
        <topology evidence="1">Multi-pass membrane protein</topology>
    </subcellularLocation>
</comment>
<evidence type="ECO:0000256" key="5">
    <source>
        <dbReference type="ARBA" id="ARBA00022984"/>
    </source>
</evidence>
<feature type="transmembrane region" description="Helical" evidence="10">
    <location>
        <begin position="132"/>
        <end position="152"/>
    </location>
</feature>
<keyword evidence="10 11" id="KW-0813">Transport</keyword>
<dbReference type="GO" id="GO:0071555">
    <property type="term" value="P:cell wall organization"/>
    <property type="evidence" value="ECO:0007669"/>
    <property type="project" value="UniProtKB-UniRule"/>
</dbReference>
<evidence type="ECO:0000313" key="13">
    <source>
        <dbReference type="Proteomes" id="UP000295023"/>
    </source>
</evidence>
<keyword evidence="5 10" id="KW-0573">Peptidoglycan synthesis</keyword>
<dbReference type="GO" id="GO:0005886">
    <property type="term" value="C:plasma membrane"/>
    <property type="evidence" value="ECO:0007669"/>
    <property type="project" value="UniProtKB-SubCell"/>
</dbReference>
<evidence type="ECO:0000256" key="1">
    <source>
        <dbReference type="ARBA" id="ARBA00004651"/>
    </source>
</evidence>
<evidence type="ECO:0000256" key="7">
    <source>
        <dbReference type="ARBA" id="ARBA00023136"/>
    </source>
</evidence>
<feature type="transmembrane region" description="Helical" evidence="10">
    <location>
        <begin position="474"/>
        <end position="500"/>
    </location>
</feature>
<feature type="transmembrane region" description="Helical" evidence="10">
    <location>
        <begin position="312"/>
        <end position="336"/>
    </location>
</feature>
<accession>A0A4V2WL31</accession>
<dbReference type="PIRSF" id="PIRSF002869">
    <property type="entry name" value="MviN"/>
    <property type="match status" value="1"/>
</dbReference>
<feature type="transmembrane region" description="Helical" evidence="10">
    <location>
        <begin position="86"/>
        <end position="112"/>
    </location>
</feature>
<evidence type="ECO:0000256" key="11">
    <source>
        <dbReference type="PIRNR" id="PIRNR002869"/>
    </source>
</evidence>
<evidence type="ECO:0000256" key="8">
    <source>
        <dbReference type="ARBA" id="ARBA00060041"/>
    </source>
</evidence>
<feature type="transmembrane region" description="Helical" evidence="10">
    <location>
        <begin position="348"/>
        <end position="370"/>
    </location>
</feature>
<feature type="transmembrane region" description="Helical" evidence="10">
    <location>
        <begin position="159"/>
        <end position="181"/>
    </location>
</feature>
<dbReference type="HAMAP" id="MF_02078">
    <property type="entry name" value="MurJ_MviN"/>
    <property type="match status" value="1"/>
</dbReference>
<name>A0A4V2WL31_9PROT</name>
<comment type="function">
    <text evidence="8 10 11">Involved in peptidoglycan biosynthesis. Transports lipid-linked peptidoglycan precursors from the inner to the outer leaflet of the cytoplasmic membrane.</text>
</comment>
<feature type="transmembrane region" description="Helical" evidence="10">
    <location>
        <begin position="20"/>
        <end position="43"/>
    </location>
</feature>
<comment type="similarity">
    <text evidence="9 10 11">Belongs to the MurJ/MviN family.</text>
</comment>
<dbReference type="CDD" id="cd13123">
    <property type="entry name" value="MATE_MurJ_like"/>
    <property type="match status" value="1"/>
</dbReference>
<feature type="transmembrane region" description="Helical" evidence="10">
    <location>
        <begin position="406"/>
        <end position="427"/>
    </location>
</feature>
<protein>
    <recommendedName>
        <fullName evidence="10">Probable lipid II flippase MurJ</fullName>
    </recommendedName>
</protein>
<dbReference type="Proteomes" id="UP000295023">
    <property type="component" value="Unassembled WGS sequence"/>
</dbReference>
<dbReference type="RefSeq" id="WP_132290296.1">
    <property type="nucleotide sequence ID" value="NZ_SKBM01000012.1"/>
</dbReference>
<keyword evidence="2 10" id="KW-1003">Cell membrane</keyword>
<dbReference type="OrthoDB" id="9816572at2"/>
<evidence type="ECO:0000256" key="10">
    <source>
        <dbReference type="HAMAP-Rule" id="MF_02078"/>
    </source>
</evidence>
<keyword evidence="4 10" id="KW-0133">Cell shape</keyword>
<evidence type="ECO:0000256" key="3">
    <source>
        <dbReference type="ARBA" id="ARBA00022692"/>
    </source>
</evidence>
<dbReference type="InterPro" id="IPR004268">
    <property type="entry name" value="MurJ"/>
</dbReference>
<dbReference type="EMBL" id="SKBM01000012">
    <property type="protein sequence ID" value="TCZ60908.1"/>
    <property type="molecule type" value="Genomic_DNA"/>
</dbReference>
<keyword evidence="10" id="KW-0997">Cell inner membrane</keyword>
<keyword evidence="13" id="KW-1185">Reference proteome</keyword>
<dbReference type="NCBIfam" id="TIGR01695">
    <property type="entry name" value="murJ_mviN"/>
    <property type="match status" value="1"/>
</dbReference>